<dbReference type="PANTHER" id="PTHR21325">
    <property type="entry name" value="PHOSPHOLIPASE B, PLB1"/>
    <property type="match status" value="1"/>
</dbReference>
<sequence>MVVGTRNAGLRISETSGLLGFSPTTISKVYREWNIQLATSNLVYGGRYDGREDFAVVVQPFFRNSILPLTADGKPDTTYFSVDCFHFSERGQADMASAVWNNMLEPVDEKQTYNNFRNNRSNIKCPTEVRRWETFALTVGSVR</sequence>
<organism evidence="1 2">
    <name type="scientific">Oryzias sinensis</name>
    <name type="common">Chinese medaka</name>
    <dbReference type="NCBI Taxonomy" id="183150"/>
    <lineage>
        <taxon>Eukaryota</taxon>
        <taxon>Metazoa</taxon>
        <taxon>Chordata</taxon>
        <taxon>Craniata</taxon>
        <taxon>Vertebrata</taxon>
        <taxon>Euteleostomi</taxon>
        <taxon>Actinopterygii</taxon>
        <taxon>Neopterygii</taxon>
        <taxon>Teleostei</taxon>
        <taxon>Neoteleostei</taxon>
        <taxon>Acanthomorphata</taxon>
        <taxon>Ovalentaria</taxon>
        <taxon>Atherinomorphae</taxon>
        <taxon>Beloniformes</taxon>
        <taxon>Adrianichthyidae</taxon>
        <taxon>Oryziinae</taxon>
        <taxon>Oryzias</taxon>
    </lineage>
</organism>
<dbReference type="GO" id="GO:0031526">
    <property type="term" value="C:brush border membrane"/>
    <property type="evidence" value="ECO:0007669"/>
    <property type="project" value="TreeGrafter"/>
</dbReference>
<keyword evidence="2" id="KW-1185">Reference proteome</keyword>
<evidence type="ECO:0000313" key="1">
    <source>
        <dbReference type="Ensembl" id="ENSOSIP00000020606.1"/>
    </source>
</evidence>
<name>A0A8C7Y0X5_9TELE</name>
<dbReference type="PANTHER" id="PTHR21325:SF52">
    <property type="entry name" value="PHOSPHOLIPASE B1, MEMBRANE-ASSOCIATED"/>
    <property type="match status" value="1"/>
</dbReference>
<reference evidence="1" key="2">
    <citation type="submission" date="2025-09" db="UniProtKB">
        <authorList>
            <consortium name="Ensembl"/>
        </authorList>
    </citation>
    <scope>IDENTIFICATION</scope>
</reference>
<dbReference type="GO" id="GO:0006644">
    <property type="term" value="P:phospholipid metabolic process"/>
    <property type="evidence" value="ECO:0007669"/>
    <property type="project" value="TreeGrafter"/>
</dbReference>
<dbReference type="GO" id="GO:0050253">
    <property type="term" value="F:retinyl-palmitate esterase activity"/>
    <property type="evidence" value="ECO:0007669"/>
    <property type="project" value="TreeGrafter"/>
</dbReference>
<reference evidence="1" key="1">
    <citation type="submission" date="2025-08" db="UniProtKB">
        <authorList>
            <consortium name="Ensembl"/>
        </authorList>
    </citation>
    <scope>IDENTIFICATION</scope>
</reference>
<dbReference type="InterPro" id="IPR038885">
    <property type="entry name" value="PLB1"/>
</dbReference>
<dbReference type="GO" id="GO:0004622">
    <property type="term" value="F:phosphatidylcholine lysophospholipase activity"/>
    <property type="evidence" value="ECO:0007669"/>
    <property type="project" value="TreeGrafter"/>
</dbReference>
<dbReference type="GeneTree" id="ENSGT00530000063883"/>
<proteinExistence type="predicted"/>
<dbReference type="Ensembl" id="ENSOSIT00000021748.1">
    <property type="protein sequence ID" value="ENSOSIP00000020606.1"/>
    <property type="gene ID" value="ENSOSIG00000010978.1"/>
</dbReference>
<accession>A0A8C7Y0X5</accession>
<dbReference type="AlphaFoldDB" id="A0A8C7Y0X5"/>
<dbReference type="Proteomes" id="UP000694383">
    <property type="component" value="Unplaced"/>
</dbReference>
<dbReference type="GO" id="GO:0004623">
    <property type="term" value="F:phospholipase A2 activity"/>
    <property type="evidence" value="ECO:0007669"/>
    <property type="project" value="TreeGrafter"/>
</dbReference>
<evidence type="ECO:0000313" key="2">
    <source>
        <dbReference type="Proteomes" id="UP000694383"/>
    </source>
</evidence>
<protein>
    <submittedName>
        <fullName evidence="1">Si:ch211-214p16.3</fullName>
    </submittedName>
</protein>